<feature type="compositionally biased region" description="Polar residues" evidence="1">
    <location>
        <begin position="150"/>
        <end position="164"/>
    </location>
</feature>
<comment type="caution">
    <text evidence="2">The sequence shown here is derived from an EMBL/GenBank/DDBJ whole genome shotgun (WGS) entry which is preliminary data.</text>
</comment>
<feature type="compositionally biased region" description="Polar residues" evidence="1">
    <location>
        <begin position="380"/>
        <end position="395"/>
    </location>
</feature>
<feature type="compositionally biased region" description="Low complexity" evidence="1">
    <location>
        <begin position="1266"/>
        <end position="1281"/>
    </location>
</feature>
<accession>A0A9P6TFK0</accession>
<feature type="compositionally biased region" description="Polar residues" evidence="1">
    <location>
        <begin position="310"/>
        <end position="332"/>
    </location>
</feature>
<feature type="compositionally biased region" description="Pro residues" evidence="1">
    <location>
        <begin position="8"/>
        <end position="19"/>
    </location>
</feature>
<name>A0A9P6TFK0_9BASI</name>
<feature type="compositionally biased region" description="Low complexity" evidence="1">
    <location>
        <begin position="1434"/>
        <end position="1468"/>
    </location>
</feature>
<feature type="region of interest" description="Disordered" evidence="1">
    <location>
        <begin position="351"/>
        <end position="395"/>
    </location>
</feature>
<feature type="compositionally biased region" description="Polar residues" evidence="1">
    <location>
        <begin position="289"/>
        <end position="302"/>
    </location>
</feature>
<feature type="compositionally biased region" description="Low complexity" evidence="1">
    <location>
        <begin position="1133"/>
        <end position="1152"/>
    </location>
</feature>
<feature type="compositionally biased region" description="Basic residues" evidence="1">
    <location>
        <begin position="351"/>
        <end position="361"/>
    </location>
</feature>
<feature type="region of interest" description="Disordered" evidence="1">
    <location>
        <begin position="1429"/>
        <end position="1471"/>
    </location>
</feature>
<feature type="compositionally biased region" description="Basic and acidic residues" evidence="1">
    <location>
        <begin position="1104"/>
        <end position="1113"/>
    </location>
</feature>
<dbReference type="Proteomes" id="UP000886653">
    <property type="component" value="Unassembled WGS sequence"/>
</dbReference>
<feature type="region of interest" description="Disordered" evidence="1">
    <location>
        <begin position="1085"/>
        <end position="1114"/>
    </location>
</feature>
<feature type="region of interest" description="Disordered" evidence="1">
    <location>
        <begin position="1"/>
        <end position="118"/>
    </location>
</feature>
<evidence type="ECO:0000313" key="3">
    <source>
        <dbReference type="Proteomes" id="UP000886653"/>
    </source>
</evidence>
<feature type="region of interest" description="Disordered" evidence="1">
    <location>
        <begin position="145"/>
        <end position="164"/>
    </location>
</feature>
<sequence length="1601" mass="172906">MAVNSNEKPPPCPRHPAPPLSISIQRSVAIRRAPTQQTRTQSISQGSSFSSGSQTIPGKRLSASAIGIQTITPKDGPAGFLQSQPRPRYSRRSIGVLPITRSYPSNSSGSWPKRDDLRIQSHSPSAQNHIFGDVGLLLRSPVALKHPKSSNETSSPQSVDLQDTNGFGIFPSALSELSKTQQSDTSEGMVLVIEDHTPPPSHFATHLSQTDLPASKQTENSDRSPKFYSLLTSGSRAKNSGHPSPRLKASFLSALNKSEPNLLSNYVSRATQLQGSADFFGNLASNSDTSTATKIPLSTQFPGSPGAKTGSPSLNTTDATRQTPSPNTQQQKMKAIIFNTSKRISIFTSRLHHTSAAHRSRSGNPSAAHKDGRGSRSPILISNTSATAGNGSPTFGSANSIDQSLLSAIPQMTAQSCMETSSISSSNNRIHSPGFYRSLKMRWKLDQSSRRDLPTSPSNTAPIQNQIQPQTFSSFEQLKRTQKQIASASEDLLSPQIAVPDRSSRISLADFLTSRGPRKKDNEDFVETMAAREPDSENVCYSESKKLIPRAAQTHPATRPRASSTSSTISNMVSGSLANFALDEPASTRRFSHLKLLQLQETVGQKDFSGSSRRDSKKVEETTKSKYLLHPEVDLAKSALSLSSSLDSILDHSPESLTRPSSVVQGHGKAHTEGKDAPNLKTFSITVEPAHFDKNVLNGPPARESAVSALQSAGQRKVSSDKYDDDLMTFLLPSPRLGSEESKDALELLPALDSLLQGVPSLIKPESSGDSGQKYPGARTSRRSGLVNGSNKDKSESKEHRDAKEAQGSITECSTSALADTLHHTKYLSSNSRRSSISSVLKRKDPLITSTPQLFQEIWEKELAENERKWKRLARISDSQVKAIDLTGEIVVKNLQPYPIATHLTGTEPRDSISNVLTEADQLTQNYQKNERLRPADPVLLSDSPDCLTKIWNSFKSEADISLSEVTCETSLNDDQLGNINYTGDNDYMDHHYKPEESEHLDFGQADEKRYMRSPLSDPYNSTSPSKPAVVGLGLIDTTSTSSRRFDVAKFKSSVAIHSAQEFMSTSSINSPKLKRLSLLCNKDLDMPSTGSKSLPRKPTSAKRSSEVREDNSSCRSSILDLSLLNSFPSPPKSQRSSLSSVSSHSNKSLISPRKNKARLSLLARCNQDTGPSHRLAFVDSPNSGLPASISKPDKSLHSNLAQSPPPNDNPHLTQYKVHQPISFSNRPRAQTGAPRSPAPPPLQIITSNSTQLSSGSSSKTRRKSLVVTSSTKSTSHSMRSPIYSKPALPPPLLPLPRDQDCPSLSMISGQEPRKTDHHRNAESPSSSSQLKLSPGGVSPNAHSPGGLLTKRPSLVIRPKLTSSRTGGIYPTSGVPWALPQGGSPSSPKTTLLSPSTVHQDTRASAYSPALTARSFITDLHNDLVEQTRDAAQSTSSHTTCSSLSSSVGNSSMSTVSTISSPCTPSSSRYHSNPHIPPVPLYKNVYSPSFANNRLGRVLLSPPELAPLALVESSQLLSTPRSVASKGDLPKASTPSTIRPTNRPYDLPPVSCSVVPHAQILPQNRRGTQISSTLCPSEINSNYSAPNGVDQGDWVSYGMAM</sequence>
<feature type="compositionally biased region" description="Low complexity" evidence="1">
    <location>
        <begin position="1248"/>
        <end position="1259"/>
    </location>
</feature>
<protein>
    <submittedName>
        <fullName evidence="2">Uncharacterized protein</fullName>
    </submittedName>
</protein>
<evidence type="ECO:0000256" key="1">
    <source>
        <dbReference type="SAM" id="MobiDB-lite"/>
    </source>
</evidence>
<feature type="region of interest" description="Disordered" evidence="1">
    <location>
        <begin position="762"/>
        <end position="810"/>
    </location>
</feature>
<feature type="compositionally biased region" description="Polar residues" evidence="1">
    <location>
        <begin position="655"/>
        <end position="664"/>
    </location>
</feature>
<feature type="region of interest" description="Disordered" evidence="1">
    <location>
        <begin position="289"/>
        <end position="332"/>
    </location>
</feature>
<dbReference type="EMBL" id="MU167219">
    <property type="protein sequence ID" value="KAG0150487.1"/>
    <property type="molecule type" value="Genomic_DNA"/>
</dbReference>
<dbReference type="OrthoDB" id="2500027at2759"/>
<feature type="compositionally biased region" description="Basic and acidic residues" evidence="1">
    <location>
        <begin position="791"/>
        <end position="805"/>
    </location>
</feature>
<evidence type="ECO:0000313" key="2">
    <source>
        <dbReference type="EMBL" id="KAG0150487.1"/>
    </source>
</evidence>
<reference evidence="2" key="1">
    <citation type="submission" date="2013-11" db="EMBL/GenBank/DDBJ databases">
        <title>Genome sequence of the fusiform rust pathogen reveals effectors for host alternation and coevolution with pine.</title>
        <authorList>
            <consortium name="DOE Joint Genome Institute"/>
            <person name="Smith K."/>
            <person name="Pendleton A."/>
            <person name="Kubisiak T."/>
            <person name="Anderson C."/>
            <person name="Salamov A."/>
            <person name="Aerts A."/>
            <person name="Riley R."/>
            <person name="Clum A."/>
            <person name="Lindquist E."/>
            <person name="Ence D."/>
            <person name="Campbell M."/>
            <person name="Kronenberg Z."/>
            <person name="Feau N."/>
            <person name="Dhillon B."/>
            <person name="Hamelin R."/>
            <person name="Burleigh J."/>
            <person name="Smith J."/>
            <person name="Yandell M."/>
            <person name="Nelson C."/>
            <person name="Grigoriev I."/>
            <person name="Davis J."/>
        </authorList>
    </citation>
    <scope>NUCLEOTIDE SEQUENCE</scope>
    <source>
        <strain evidence="2">G11</strain>
    </source>
</reference>
<feature type="compositionally biased region" description="Low complexity" evidence="1">
    <location>
        <begin position="1324"/>
        <end position="1335"/>
    </location>
</feature>
<proteinExistence type="predicted"/>
<feature type="compositionally biased region" description="Low complexity" evidence="1">
    <location>
        <begin position="1384"/>
        <end position="1397"/>
    </location>
</feature>
<feature type="region of interest" description="Disordered" evidence="1">
    <location>
        <begin position="653"/>
        <end position="677"/>
    </location>
</feature>
<feature type="compositionally biased region" description="Low complexity" evidence="1">
    <location>
        <begin position="40"/>
        <end position="56"/>
    </location>
</feature>
<feature type="region of interest" description="Disordered" evidence="1">
    <location>
        <begin position="1126"/>
        <end position="1156"/>
    </location>
</feature>
<keyword evidence="3" id="KW-1185">Reference proteome</keyword>
<feature type="region of interest" description="Disordered" evidence="1">
    <location>
        <begin position="1171"/>
        <end position="1405"/>
    </location>
</feature>
<feature type="region of interest" description="Disordered" evidence="1">
    <location>
        <begin position="1521"/>
        <end position="1545"/>
    </location>
</feature>
<gene>
    <name evidence="2" type="ORF">CROQUDRAFT_668590</name>
</gene>
<organism evidence="2 3">
    <name type="scientific">Cronartium quercuum f. sp. fusiforme G11</name>
    <dbReference type="NCBI Taxonomy" id="708437"/>
    <lineage>
        <taxon>Eukaryota</taxon>
        <taxon>Fungi</taxon>
        <taxon>Dikarya</taxon>
        <taxon>Basidiomycota</taxon>
        <taxon>Pucciniomycotina</taxon>
        <taxon>Pucciniomycetes</taxon>
        <taxon>Pucciniales</taxon>
        <taxon>Coleosporiaceae</taxon>
        <taxon>Cronartium</taxon>
    </lineage>
</organism>
<feature type="compositionally biased region" description="Basic and acidic residues" evidence="1">
    <location>
        <begin position="1312"/>
        <end position="1322"/>
    </location>
</feature>